<organism evidence="1 2">
    <name type="scientific">Streptomyces microflavus</name>
    <name type="common">Streptomyces lipmanii</name>
    <dbReference type="NCBI Taxonomy" id="1919"/>
    <lineage>
        <taxon>Bacteria</taxon>
        <taxon>Bacillati</taxon>
        <taxon>Actinomycetota</taxon>
        <taxon>Actinomycetes</taxon>
        <taxon>Kitasatosporales</taxon>
        <taxon>Streptomycetaceae</taxon>
        <taxon>Streptomyces</taxon>
    </lineage>
</organism>
<sequence length="85" mass="8823">LRAASGDALLAGLYDEVDAAGFDDALVLRALGVRTTAAALLDEPGGAAELLDRLADPDREVSTRHLHALYGLLAGLDPDEVTLPD</sequence>
<dbReference type="Proteomes" id="UP000471648">
    <property type="component" value="Unassembled WGS sequence"/>
</dbReference>
<evidence type="ECO:0000313" key="1">
    <source>
        <dbReference type="EMBL" id="NEB65638.1"/>
    </source>
</evidence>
<gene>
    <name evidence="1" type="ORF">G3I39_00920</name>
</gene>
<feature type="non-terminal residue" evidence="1">
    <location>
        <position position="1"/>
    </location>
</feature>
<protein>
    <submittedName>
        <fullName evidence="1">Uncharacterized protein</fullName>
    </submittedName>
</protein>
<name>A0A6N9V305_STRMI</name>
<evidence type="ECO:0000313" key="2">
    <source>
        <dbReference type="Proteomes" id="UP000471648"/>
    </source>
</evidence>
<reference evidence="1 2" key="1">
    <citation type="submission" date="2020-01" db="EMBL/GenBank/DDBJ databases">
        <title>Insect and environment-associated Actinomycetes.</title>
        <authorList>
            <person name="Currrie C."/>
            <person name="Chevrette M."/>
            <person name="Carlson C."/>
            <person name="Stubbendieck R."/>
            <person name="Wendt-Pienkowski E."/>
        </authorList>
    </citation>
    <scope>NUCLEOTIDE SEQUENCE [LARGE SCALE GENOMIC DNA]</scope>
    <source>
        <strain evidence="1 2">SID14438</strain>
    </source>
</reference>
<dbReference type="RefSeq" id="WP_164355830.1">
    <property type="nucleotide sequence ID" value="NZ_JAAGME010000037.1"/>
</dbReference>
<feature type="non-terminal residue" evidence="1">
    <location>
        <position position="85"/>
    </location>
</feature>
<dbReference type="AlphaFoldDB" id="A0A6N9V305"/>
<comment type="caution">
    <text evidence="1">The sequence shown here is derived from an EMBL/GenBank/DDBJ whole genome shotgun (WGS) entry which is preliminary data.</text>
</comment>
<proteinExistence type="predicted"/>
<dbReference type="EMBL" id="JAAGME010000037">
    <property type="protein sequence ID" value="NEB65638.1"/>
    <property type="molecule type" value="Genomic_DNA"/>
</dbReference>
<accession>A0A6N9V305</accession>